<evidence type="ECO:0000313" key="2">
    <source>
        <dbReference type="Proteomes" id="UP000886520"/>
    </source>
</evidence>
<dbReference type="Proteomes" id="UP000886520">
    <property type="component" value="Chromosome 9"/>
</dbReference>
<accession>A0A9D4UXZ7</accession>
<evidence type="ECO:0000313" key="1">
    <source>
        <dbReference type="EMBL" id="KAI5075951.1"/>
    </source>
</evidence>
<keyword evidence="2" id="KW-1185">Reference proteome</keyword>
<proteinExistence type="predicted"/>
<dbReference type="EMBL" id="JABFUD020000009">
    <property type="protein sequence ID" value="KAI5075951.1"/>
    <property type="molecule type" value="Genomic_DNA"/>
</dbReference>
<name>A0A9D4UXZ7_ADICA</name>
<comment type="caution">
    <text evidence="1">The sequence shown here is derived from an EMBL/GenBank/DDBJ whole genome shotgun (WGS) entry which is preliminary data.</text>
</comment>
<gene>
    <name evidence="1" type="ORF">GOP47_0010027</name>
</gene>
<protein>
    <submittedName>
        <fullName evidence="1">Uncharacterized protein</fullName>
    </submittedName>
</protein>
<reference evidence="1" key="1">
    <citation type="submission" date="2021-01" db="EMBL/GenBank/DDBJ databases">
        <title>Adiantum capillus-veneris genome.</title>
        <authorList>
            <person name="Fang Y."/>
            <person name="Liao Q."/>
        </authorList>
    </citation>
    <scope>NUCLEOTIDE SEQUENCE</scope>
    <source>
        <strain evidence="1">H3</strain>
        <tissue evidence="1">Leaf</tissue>
    </source>
</reference>
<dbReference type="AlphaFoldDB" id="A0A9D4UXZ7"/>
<organism evidence="1 2">
    <name type="scientific">Adiantum capillus-veneris</name>
    <name type="common">Maidenhair fern</name>
    <dbReference type="NCBI Taxonomy" id="13818"/>
    <lineage>
        <taxon>Eukaryota</taxon>
        <taxon>Viridiplantae</taxon>
        <taxon>Streptophyta</taxon>
        <taxon>Embryophyta</taxon>
        <taxon>Tracheophyta</taxon>
        <taxon>Polypodiopsida</taxon>
        <taxon>Polypodiidae</taxon>
        <taxon>Polypodiales</taxon>
        <taxon>Pteridineae</taxon>
        <taxon>Pteridaceae</taxon>
        <taxon>Vittarioideae</taxon>
        <taxon>Adiantum</taxon>
    </lineage>
</organism>
<sequence length="153" mass="16178">MLHPLLPCFATFSPPGSALFSAYSATRPFWPSTAALGSGRPFYPLLTTNSLWPQTVVFPWSYFPRPPSSPPLHLITGPDLAASPLLPTDGACPCSTLWPLAISLVVLSFPMPLSALSFLLSRECQLPPDVAAPPHASCTPAVAALLHANCTAL</sequence>